<comment type="caution">
    <text evidence="4">The sequence shown here is derived from an EMBL/GenBank/DDBJ whole genome shotgun (WGS) entry which is preliminary data.</text>
</comment>
<accession>A0A939HKH4</accession>
<reference evidence="4" key="1">
    <citation type="submission" date="2021-03" db="EMBL/GenBank/DDBJ databases">
        <title>The complete genome sequence of Acetobacter sp. TBRC 12339.</title>
        <authorList>
            <person name="Charoenyingcharoen P."/>
            <person name="Yukphan P."/>
        </authorList>
    </citation>
    <scope>NUCLEOTIDE SEQUENCE</scope>
    <source>
        <strain evidence="4">TBRC 12339</strain>
    </source>
</reference>
<dbReference type="GO" id="GO:0008714">
    <property type="term" value="F:AMP nucleosidase activity"/>
    <property type="evidence" value="ECO:0007669"/>
    <property type="project" value="UniProtKB-EC"/>
</dbReference>
<keyword evidence="5" id="KW-1185">Reference proteome</keyword>
<comment type="similarity">
    <text evidence="2 3">Belongs to the LOG family.</text>
</comment>
<evidence type="ECO:0000256" key="2">
    <source>
        <dbReference type="ARBA" id="ARBA00006763"/>
    </source>
</evidence>
<dbReference type="AlphaFoldDB" id="A0A939HKH4"/>
<dbReference type="NCBIfam" id="TIGR00730">
    <property type="entry name" value="Rossman fold protein, TIGR00730 family"/>
    <property type="match status" value="1"/>
</dbReference>
<protein>
    <recommendedName>
        <fullName evidence="3">Cytokinin riboside 5'-monophosphate phosphoribohydrolase</fullName>
        <ecNumber evidence="3">3.2.2.n1</ecNumber>
    </recommendedName>
</protein>
<evidence type="ECO:0000256" key="1">
    <source>
        <dbReference type="ARBA" id="ARBA00000274"/>
    </source>
</evidence>
<name>A0A939HKH4_9PROT</name>
<dbReference type="Gene3D" id="3.40.50.450">
    <property type="match status" value="1"/>
</dbReference>
<organism evidence="4 5">
    <name type="scientific">Acetobacter garciniae</name>
    <dbReference type="NCBI Taxonomy" id="2817435"/>
    <lineage>
        <taxon>Bacteria</taxon>
        <taxon>Pseudomonadati</taxon>
        <taxon>Pseudomonadota</taxon>
        <taxon>Alphaproteobacteria</taxon>
        <taxon>Acetobacterales</taxon>
        <taxon>Acetobacteraceae</taxon>
        <taxon>Acetobacter</taxon>
    </lineage>
</organism>
<evidence type="ECO:0000313" key="4">
    <source>
        <dbReference type="EMBL" id="MBO1324405.1"/>
    </source>
</evidence>
<dbReference type="GO" id="GO:0005829">
    <property type="term" value="C:cytosol"/>
    <property type="evidence" value="ECO:0007669"/>
    <property type="project" value="TreeGrafter"/>
</dbReference>
<gene>
    <name evidence="4" type="ORF">J2D77_04430</name>
</gene>
<dbReference type="RefSeq" id="WP_207845108.1">
    <property type="nucleotide sequence ID" value="NZ_JAFVMH010000002.1"/>
</dbReference>
<dbReference type="InterPro" id="IPR031100">
    <property type="entry name" value="LOG_fam"/>
</dbReference>
<dbReference type="EC" id="3.2.2.n1" evidence="3"/>
<sequence length="194" mass="20836">MSSHAGSVAVFCGSRMGNNPVYHRTAQIAGEFLAQNSVRLIYGGGANGLMGVVADAAIRAGGAVTGVIPDFLKTREKMHERVSELIVTSSMHERKQIMFTRADAFWVLPGGFGTFDEMVEILTWKQLGRHDKPIVLVNVAQWGNAVLAMLDEAVSQGFASANARAMIQVVPDVASALACSAPERRESTYPVDTL</sequence>
<dbReference type="InterPro" id="IPR005269">
    <property type="entry name" value="LOG"/>
</dbReference>
<keyword evidence="3" id="KW-0203">Cytokinin biosynthesis</keyword>
<proteinExistence type="inferred from homology"/>
<dbReference type="PANTHER" id="PTHR31223">
    <property type="entry name" value="LOG FAMILY PROTEIN YJL055W"/>
    <property type="match status" value="1"/>
</dbReference>
<keyword evidence="3" id="KW-0378">Hydrolase</keyword>
<dbReference type="GO" id="GO:0009691">
    <property type="term" value="P:cytokinin biosynthetic process"/>
    <property type="evidence" value="ECO:0007669"/>
    <property type="project" value="UniProtKB-UniRule"/>
</dbReference>
<evidence type="ECO:0000313" key="5">
    <source>
        <dbReference type="Proteomes" id="UP000664073"/>
    </source>
</evidence>
<dbReference type="PANTHER" id="PTHR31223:SF70">
    <property type="entry name" value="LOG FAMILY PROTEIN YJL055W"/>
    <property type="match status" value="1"/>
</dbReference>
<evidence type="ECO:0000256" key="3">
    <source>
        <dbReference type="RuleBase" id="RU363015"/>
    </source>
</evidence>
<dbReference type="SUPFAM" id="SSF102405">
    <property type="entry name" value="MCP/YpsA-like"/>
    <property type="match status" value="1"/>
</dbReference>
<dbReference type="Proteomes" id="UP000664073">
    <property type="component" value="Unassembled WGS sequence"/>
</dbReference>
<dbReference type="Pfam" id="PF03641">
    <property type="entry name" value="Lysine_decarbox"/>
    <property type="match status" value="1"/>
</dbReference>
<comment type="catalytic activity">
    <reaction evidence="1">
        <text>AMP + H2O = D-ribose 5-phosphate + adenine</text>
        <dbReference type="Rhea" id="RHEA:20129"/>
        <dbReference type="ChEBI" id="CHEBI:15377"/>
        <dbReference type="ChEBI" id="CHEBI:16708"/>
        <dbReference type="ChEBI" id="CHEBI:78346"/>
        <dbReference type="ChEBI" id="CHEBI:456215"/>
        <dbReference type="EC" id="3.2.2.4"/>
    </reaction>
</comment>
<dbReference type="EMBL" id="JAFVMH010000002">
    <property type="protein sequence ID" value="MBO1324405.1"/>
    <property type="molecule type" value="Genomic_DNA"/>
</dbReference>